<dbReference type="GeneID" id="20344727"/>
<feature type="compositionally biased region" description="Low complexity" evidence="1">
    <location>
        <begin position="92"/>
        <end position="111"/>
    </location>
</feature>
<reference evidence="4" key="1">
    <citation type="submission" date="2010-07" db="EMBL/GenBank/DDBJ databases">
        <title>The genome sequence of Gaeumannomyces graminis var. tritici strain R3-111a-1.</title>
        <authorList>
            <consortium name="The Broad Institute Genome Sequencing Platform"/>
            <person name="Ma L.-J."/>
            <person name="Dead R."/>
            <person name="Young S."/>
            <person name="Zeng Q."/>
            <person name="Koehrsen M."/>
            <person name="Alvarado L."/>
            <person name="Berlin A."/>
            <person name="Chapman S.B."/>
            <person name="Chen Z."/>
            <person name="Freedman E."/>
            <person name="Gellesch M."/>
            <person name="Goldberg J."/>
            <person name="Griggs A."/>
            <person name="Gujja S."/>
            <person name="Heilman E.R."/>
            <person name="Heiman D."/>
            <person name="Hepburn T."/>
            <person name="Howarth C."/>
            <person name="Jen D."/>
            <person name="Larson L."/>
            <person name="Mehta T."/>
            <person name="Neiman D."/>
            <person name="Pearson M."/>
            <person name="Roberts A."/>
            <person name="Saif S."/>
            <person name="Shea T."/>
            <person name="Shenoy N."/>
            <person name="Sisk P."/>
            <person name="Stolte C."/>
            <person name="Sykes S."/>
            <person name="Walk T."/>
            <person name="White J."/>
            <person name="Yandava C."/>
            <person name="Haas B."/>
            <person name="Nusbaum C."/>
            <person name="Birren B."/>
        </authorList>
    </citation>
    <scope>NUCLEOTIDE SEQUENCE [LARGE SCALE GENOMIC DNA]</scope>
    <source>
        <strain evidence="4">R3-111a-1</strain>
    </source>
</reference>
<evidence type="ECO:0000313" key="2">
    <source>
        <dbReference type="EMBL" id="EJT79181.1"/>
    </source>
</evidence>
<dbReference type="RefSeq" id="XP_009220326.1">
    <property type="nucleotide sequence ID" value="XM_009222062.1"/>
</dbReference>
<reference evidence="3" key="5">
    <citation type="submission" date="2018-04" db="UniProtKB">
        <authorList>
            <consortium name="EnsemblFungi"/>
        </authorList>
    </citation>
    <scope>IDENTIFICATION</scope>
    <source>
        <strain evidence="3">R3-111a-1</strain>
    </source>
</reference>
<accession>J3NSL8</accession>
<reference evidence="2" key="3">
    <citation type="submission" date="2010-09" db="EMBL/GenBank/DDBJ databases">
        <title>Annotation of Gaeumannomyces graminis var. tritici R3-111a-1.</title>
        <authorList>
            <consortium name="The Broad Institute Genome Sequencing Platform"/>
            <person name="Ma L.-J."/>
            <person name="Dead R."/>
            <person name="Young S.K."/>
            <person name="Zeng Q."/>
            <person name="Gargeya S."/>
            <person name="Fitzgerald M."/>
            <person name="Haas B."/>
            <person name="Abouelleil A."/>
            <person name="Alvarado L."/>
            <person name="Arachchi H.M."/>
            <person name="Berlin A."/>
            <person name="Brown A."/>
            <person name="Chapman S.B."/>
            <person name="Chen Z."/>
            <person name="Dunbar C."/>
            <person name="Freedman E."/>
            <person name="Gearin G."/>
            <person name="Gellesch M."/>
            <person name="Goldberg J."/>
            <person name="Griggs A."/>
            <person name="Gujja S."/>
            <person name="Heiman D."/>
            <person name="Howarth C."/>
            <person name="Larson L."/>
            <person name="Lui A."/>
            <person name="MacDonald P.J.P."/>
            <person name="Mehta T."/>
            <person name="Montmayeur A."/>
            <person name="Murphy C."/>
            <person name="Neiman D."/>
            <person name="Pearson M."/>
            <person name="Priest M."/>
            <person name="Roberts A."/>
            <person name="Saif S."/>
            <person name="Shea T."/>
            <person name="Shenoy N."/>
            <person name="Sisk P."/>
            <person name="Stolte C."/>
            <person name="Sykes S."/>
            <person name="Yandava C."/>
            <person name="Wortman J."/>
            <person name="Nusbaum C."/>
            <person name="Birren B."/>
        </authorList>
    </citation>
    <scope>NUCLEOTIDE SEQUENCE</scope>
    <source>
        <strain evidence="2">R3-111a-1</strain>
    </source>
</reference>
<feature type="region of interest" description="Disordered" evidence="1">
    <location>
        <begin position="65"/>
        <end position="111"/>
    </location>
</feature>
<keyword evidence="4" id="KW-1185">Reference proteome</keyword>
<evidence type="ECO:0000313" key="4">
    <source>
        <dbReference type="Proteomes" id="UP000006039"/>
    </source>
</evidence>
<evidence type="ECO:0000256" key="1">
    <source>
        <dbReference type="SAM" id="MobiDB-lite"/>
    </source>
</evidence>
<protein>
    <submittedName>
        <fullName evidence="2 3">Uncharacterized protein</fullName>
    </submittedName>
</protein>
<dbReference type="OrthoDB" id="191139at2759"/>
<organism evidence="2">
    <name type="scientific">Gaeumannomyces tritici (strain R3-111a-1)</name>
    <name type="common">Wheat and barley take-all root rot fungus</name>
    <name type="synonym">Gaeumannomyces graminis var. tritici</name>
    <dbReference type="NCBI Taxonomy" id="644352"/>
    <lineage>
        <taxon>Eukaryota</taxon>
        <taxon>Fungi</taxon>
        <taxon>Dikarya</taxon>
        <taxon>Ascomycota</taxon>
        <taxon>Pezizomycotina</taxon>
        <taxon>Sordariomycetes</taxon>
        <taxon>Sordariomycetidae</taxon>
        <taxon>Magnaporthales</taxon>
        <taxon>Magnaporthaceae</taxon>
        <taxon>Gaeumannomyces</taxon>
    </lineage>
</organism>
<reference evidence="3" key="4">
    <citation type="journal article" date="2015" name="G3 (Bethesda)">
        <title>Genome sequences of three phytopathogenic species of the Magnaporthaceae family of fungi.</title>
        <authorList>
            <person name="Okagaki L.H."/>
            <person name="Nunes C.C."/>
            <person name="Sailsbery J."/>
            <person name="Clay B."/>
            <person name="Brown D."/>
            <person name="John T."/>
            <person name="Oh Y."/>
            <person name="Young N."/>
            <person name="Fitzgerald M."/>
            <person name="Haas B.J."/>
            <person name="Zeng Q."/>
            <person name="Young S."/>
            <person name="Adiconis X."/>
            <person name="Fan L."/>
            <person name="Levin J.Z."/>
            <person name="Mitchell T.K."/>
            <person name="Okubara P.A."/>
            <person name="Farman M.L."/>
            <person name="Kohn L.M."/>
            <person name="Birren B."/>
            <person name="Ma L.-J."/>
            <person name="Dean R.A."/>
        </authorList>
    </citation>
    <scope>NUCLEOTIDE SEQUENCE</scope>
    <source>
        <strain evidence="3">R3-111a-1</strain>
    </source>
</reference>
<dbReference type="AlphaFoldDB" id="J3NSL8"/>
<dbReference type="Proteomes" id="UP000006039">
    <property type="component" value="Unassembled WGS sequence"/>
</dbReference>
<dbReference type="EnsemblFungi" id="EJT79181">
    <property type="protein sequence ID" value="EJT79181"/>
    <property type="gene ID" value="GGTG_04269"/>
</dbReference>
<gene>
    <name evidence="3" type="primary">20344727</name>
    <name evidence="2" type="ORF">GGTG_04269</name>
</gene>
<dbReference type="EMBL" id="GL385396">
    <property type="protein sequence ID" value="EJT79181.1"/>
    <property type="molecule type" value="Genomic_DNA"/>
</dbReference>
<evidence type="ECO:0000313" key="3">
    <source>
        <dbReference type="EnsemblFungi" id="EJT79181"/>
    </source>
</evidence>
<dbReference type="VEuPathDB" id="FungiDB:GGTG_04269"/>
<reference evidence="2" key="2">
    <citation type="submission" date="2010-07" db="EMBL/GenBank/DDBJ databases">
        <authorList>
            <consortium name="The Broad Institute Genome Sequencing Platform"/>
            <consortium name="Broad Institute Genome Sequencing Center for Infectious Disease"/>
            <person name="Ma L.-J."/>
            <person name="Dead R."/>
            <person name="Young S."/>
            <person name="Zeng Q."/>
            <person name="Koehrsen M."/>
            <person name="Alvarado L."/>
            <person name="Berlin A."/>
            <person name="Chapman S.B."/>
            <person name="Chen Z."/>
            <person name="Freedman E."/>
            <person name="Gellesch M."/>
            <person name="Goldberg J."/>
            <person name="Griggs A."/>
            <person name="Gujja S."/>
            <person name="Heilman E.R."/>
            <person name="Heiman D."/>
            <person name="Hepburn T."/>
            <person name="Howarth C."/>
            <person name="Jen D."/>
            <person name="Larson L."/>
            <person name="Mehta T."/>
            <person name="Neiman D."/>
            <person name="Pearson M."/>
            <person name="Roberts A."/>
            <person name="Saif S."/>
            <person name="Shea T."/>
            <person name="Shenoy N."/>
            <person name="Sisk P."/>
            <person name="Stolte C."/>
            <person name="Sykes S."/>
            <person name="Walk T."/>
            <person name="White J."/>
            <person name="Yandava C."/>
            <person name="Haas B."/>
            <person name="Nusbaum C."/>
            <person name="Birren B."/>
        </authorList>
    </citation>
    <scope>NUCLEOTIDE SEQUENCE</scope>
    <source>
        <strain evidence="2">R3-111a-1</strain>
    </source>
</reference>
<sequence>MMSENGLLISPRALFHVGQDEVRKVKKTGRVRIITVGNSGAGFELCRILYDTGAVAYMAPCSKEKAEIGGKASPQPPPSSPSTRAARGQDGTVRVPSTTTTRSYTRTCRPA</sequence>
<dbReference type="HOGENOM" id="CLU_2158556_0_0_1"/>
<proteinExistence type="predicted"/>
<name>J3NSL8_GAET3</name>